<comment type="function">
    <text evidence="10">Bifunctional inositol kinase that acts in concert with the IP6K kinases to synthesize the diphosphate group-containing inositol pyrophosphates diphosphoinositol pentakisphosphate, PP-InsP5, and bis-diphosphoinositol tetrakisphosphate, (PP)2-InsP4. PP-InsP5 and (PP)2-InsP4, also respectively called InsP7 and InsP8, may regulate a variety of cellular processes, including apoptosis, vesicle trafficking, cytoskeletal dynamics, and exocytosis. Phosphorylates inositol hexakisphosphate (InsP6).</text>
</comment>
<dbReference type="FunFam" id="3.30.470.20:FF:000003">
    <property type="entry name" value="Inositol hexakisphosphate and diphosphoinositol-pentakisphosphate kinase"/>
    <property type="match status" value="1"/>
</dbReference>
<evidence type="ECO:0000256" key="3">
    <source>
        <dbReference type="ARBA" id="ARBA00022490"/>
    </source>
</evidence>
<evidence type="ECO:0000256" key="11">
    <source>
        <dbReference type="SAM" id="MobiDB-lite"/>
    </source>
</evidence>
<dbReference type="Pfam" id="PF18086">
    <property type="entry name" value="PPIP5K2_N"/>
    <property type="match status" value="1"/>
</dbReference>
<comment type="similarity">
    <text evidence="2 10">Belongs to the histidine acid phosphatase family. VIP1 subfamily.</text>
</comment>
<dbReference type="Gene3D" id="3.40.50.1240">
    <property type="entry name" value="Phosphoglycerate mutase-like"/>
    <property type="match status" value="1"/>
</dbReference>
<dbReference type="InterPro" id="IPR040557">
    <property type="entry name" value="VIP1_N"/>
</dbReference>
<dbReference type="STRING" id="10228.B3RHZ6"/>
<dbReference type="FunFam" id="3.40.50.11950:FF:000002">
    <property type="entry name" value="Inositol hexakisphosphate and diphosphoinositol-pentakisphosphate kinase"/>
    <property type="match status" value="1"/>
</dbReference>
<name>B3RHZ6_TRIAD</name>
<dbReference type="eggNOG" id="KOG1057">
    <property type="taxonomic scope" value="Eukaryota"/>
</dbReference>
<dbReference type="GO" id="GO:0005829">
    <property type="term" value="C:cytosol"/>
    <property type="evidence" value="ECO:0000318"/>
    <property type="project" value="GO_Central"/>
</dbReference>
<evidence type="ECO:0000256" key="7">
    <source>
        <dbReference type="ARBA" id="ARBA00022840"/>
    </source>
</evidence>
<evidence type="ECO:0000256" key="2">
    <source>
        <dbReference type="ARBA" id="ARBA00005609"/>
    </source>
</evidence>
<dbReference type="GO" id="GO:0033857">
    <property type="term" value="F:5-diphosphoinositol pentakisphosphate 1-kinase activity"/>
    <property type="evidence" value="ECO:0000318"/>
    <property type="project" value="GO_Central"/>
</dbReference>
<accession>B3RHZ6</accession>
<sequence length="934" mass="107296">DHSISGNRIVIGVCSMNRKSRARPMKEILNRLRKYDSLQIITFQDDVILNEPVEKWPCCDCLIAFYSSGFPLKKAIEYAQLRKPFLLNDLTMQYDLMDRAKVYRILKKHEIPIPRYTILERNLDNENDGQNIDELEDILKVSGEIFHKPFVEKPVSAEDHNIVIYYPSSAGGGSQRLFRKIGSKSSVYKQESHVRRDGSYLYEEFMPTEGVDVKIYTVGPEYAHAEARKSPALDGVVERDIQGKEVRYPIILTAAEKTIARKVCLAFKQTVCGFDLLRANGKSYVCDVNGFSFVKTSQKYYNDCAQILGHMILSHFSPQQPIPLVISRKADDVPLSIKVKNGLELRCVIAIMRHGDRTPKQKLKMHVNHEKFIEIFRKYGGSERKNLKLKKPKQLQEILDIVRELLFTFDSNQDKTIFESYEKLQQLRAVLEMYGHFSGINRKVQLKCMNKRIRADGNSNSSDDNRASRPSLLLIAKWGGELTPLGRSEAERLGCAFRCIYPSGQGEYSNYPGSGFLRLHSTYRHDLKIYSSDEGRVQTTAASFAKGLLDLECGLTPILVHLVKSNHTNRMLDTSTHAESLMMEVKSRLHEILQKDENFTEEDYAYLSSVKSNSIIAAMKMIGNPRRACQKVFELVRSLTKQLKGLIEISENQTEEPLLYMGESLVMMYKRWTKLEKEFKRNDLFEISKIPDIYDCIKYDALHNRDLRLDNIHDLYKAVKPLADIVIPLEYGITGEEKHEISEKICHNLFRKLRADLQHNICCDTESSNRLNPKYSQGVITPDRHVRTRLYFTSESHIHTLLSAIRDSKLCDASDKQWTKSMECMEDISELNYLTQIVFMLYEDPSQDVSSEQKYRVTLHFSAGDRLLEEQLGEKSIYRKVSENSNFNDKTSVKEAPSKKDGTDAPIESSTDDNSGKKFIFTLNTVQYVLYAAK</sequence>
<evidence type="ECO:0000256" key="10">
    <source>
        <dbReference type="RuleBase" id="RU365032"/>
    </source>
</evidence>
<dbReference type="GO" id="GO:0000828">
    <property type="term" value="F:inositol hexakisphosphate kinase activity"/>
    <property type="evidence" value="ECO:0000318"/>
    <property type="project" value="GO_Central"/>
</dbReference>
<proteinExistence type="inferred from homology"/>
<dbReference type="InterPro" id="IPR029033">
    <property type="entry name" value="His_PPase_superfam"/>
</dbReference>
<evidence type="ECO:0000256" key="6">
    <source>
        <dbReference type="ARBA" id="ARBA00022777"/>
    </source>
</evidence>
<dbReference type="AlphaFoldDB" id="B3RHZ6"/>
<dbReference type="Pfam" id="PF00328">
    <property type="entry name" value="His_Phos_2"/>
    <property type="match status" value="1"/>
</dbReference>
<dbReference type="SUPFAM" id="SSF56059">
    <property type="entry name" value="Glutathione synthetase ATP-binding domain-like"/>
    <property type="match status" value="1"/>
</dbReference>
<gene>
    <name evidence="13" type="ORF">TRIADDRAFT_19973</name>
</gene>
<dbReference type="CDD" id="cd07061">
    <property type="entry name" value="HP_HAP_like"/>
    <property type="match status" value="1"/>
</dbReference>
<evidence type="ECO:0000256" key="1">
    <source>
        <dbReference type="ARBA" id="ARBA00004514"/>
    </source>
</evidence>
<protein>
    <recommendedName>
        <fullName evidence="10">Inositol hexakisphosphate and diphosphoinositol-pentakisphosphate kinase</fullName>
        <ecNumber evidence="10">2.7.4.24</ecNumber>
    </recommendedName>
</protein>
<feature type="non-terminal residue" evidence="13">
    <location>
        <position position="1"/>
    </location>
</feature>
<dbReference type="OrthoDB" id="18042at2759"/>
<evidence type="ECO:0000313" key="13">
    <source>
        <dbReference type="EMBL" id="EDV28949.1"/>
    </source>
</evidence>
<dbReference type="HOGENOM" id="CLU_000914_0_0_1"/>
<reference evidence="13 14" key="1">
    <citation type="journal article" date="2008" name="Nature">
        <title>The Trichoplax genome and the nature of placozoans.</title>
        <authorList>
            <person name="Srivastava M."/>
            <person name="Begovic E."/>
            <person name="Chapman J."/>
            <person name="Putnam N.H."/>
            <person name="Hellsten U."/>
            <person name="Kawashima T."/>
            <person name="Kuo A."/>
            <person name="Mitros T."/>
            <person name="Salamov A."/>
            <person name="Carpenter M.L."/>
            <person name="Signorovitch A.Y."/>
            <person name="Moreno M.A."/>
            <person name="Kamm K."/>
            <person name="Grimwood J."/>
            <person name="Schmutz J."/>
            <person name="Shapiro H."/>
            <person name="Grigoriev I.V."/>
            <person name="Buss L.W."/>
            <person name="Schierwater B."/>
            <person name="Dellaporta S.L."/>
            <person name="Rokhsar D.S."/>
        </authorList>
    </citation>
    <scope>NUCLEOTIDE SEQUENCE [LARGE SCALE GENOMIC DNA]</scope>
    <source>
        <strain evidence="13 14">Grell-BS-1999</strain>
    </source>
</reference>
<dbReference type="GO" id="GO:0032958">
    <property type="term" value="P:inositol phosphate biosynthetic process"/>
    <property type="evidence" value="ECO:0000318"/>
    <property type="project" value="GO_Central"/>
</dbReference>
<evidence type="ECO:0000313" key="14">
    <source>
        <dbReference type="Proteomes" id="UP000009022"/>
    </source>
</evidence>
<evidence type="ECO:0000259" key="12">
    <source>
        <dbReference type="Pfam" id="PF18086"/>
    </source>
</evidence>
<dbReference type="PANTHER" id="PTHR12750:SF9">
    <property type="entry name" value="INOSITOL HEXAKISPHOSPHATE AND DIPHOSPHOINOSITOL-PENTAKISPHOSPHATE KINASE"/>
    <property type="match status" value="1"/>
</dbReference>
<dbReference type="RefSeq" id="XP_002108151.1">
    <property type="nucleotide sequence ID" value="XM_002108115.1"/>
</dbReference>
<keyword evidence="4 10" id="KW-0808">Transferase</keyword>
<dbReference type="Gene3D" id="3.40.50.11950">
    <property type="match status" value="1"/>
</dbReference>
<dbReference type="CTD" id="6750092"/>
<dbReference type="EMBL" id="DS985241">
    <property type="protein sequence ID" value="EDV28949.1"/>
    <property type="molecule type" value="Genomic_DNA"/>
</dbReference>
<feature type="domain" description="VIP1 N-terminal" evidence="12">
    <location>
        <begin position="9"/>
        <end position="98"/>
    </location>
</feature>
<keyword evidence="7 10" id="KW-0067">ATP-binding</keyword>
<keyword evidence="6 10" id="KW-0418">Kinase</keyword>
<evidence type="ECO:0000256" key="5">
    <source>
        <dbReference type="ARBA" id="ARBA00022741"/>
    </source>
</evidence>
<dbReference type="PANTHER" id="PTHR12750">
    <property type="entry name" value="DIPHOSPHOINOSITOL PENTAKISPHOSPHATE KINASE"/>
    <property type="match status" value="1"/>
</dbReference>
<keyword evidence="3 10" id="KW-0963">Cytoplasm</keyword>
<feature type="region of interest" description="Disordered" evidence="11">
    <location>
        <begin position="888"/>
        <end position="914"/>
    </location>
</feature>
<dbReference type="InParanoid" id="B3RHZ6"/>
<dbReference type="GeneID" id="6750092"/>
<comment type="catalytic activity">
    <reaction evidence="9">
        <text>1D-myo-inositol hexakisphosphate + ATP = 1-diphospho-1D-myo-inositol 2,3,4,5,6-pentakisphosphate + ADP</text>
        <dbReference type="Rhea" id="RHEA:37459"/>
        <dbReference type="ChEBI" id="CHEBI:30616"/>
        <dbReference type="ChEBI" id="CHEBI:58130"/>
        <dbReference type="ChEBI" id="CHEBI:74946"/>
        <dbReference type="ChEBI" id="CHEBI:456216"/>
        <dbReference type="EC" id="2.7.4.24"/>
    </reaction>
    <physiologicalReaction direction="left-to-right" evidence="9">
        <dbReference type="Rhea" id="RHEA:37460"/>
    </physiologicalReaction>
</comment>
<dbReference type="GO" id="GO:0052723">
    <property type="term" value="F:inositol hexakisphosphate 1-kinase activity"/>
    <property type="evidence" value="ECO:0007669"/>
    <property type="project" value="RHEA"/>
</dbReference>
<dbReference type="SUPFAM" id="SSF53254">
    <property type="entry name" value="Phosphoglycerate mutase-like"/>
    <property type="match status" value="1"/>
</dbReference>
<dbReference type="GO" id="GO:0005524">
    <property type="term" value="F:ATP binding"/>
    <property type="evidence" value="ECO:0007669"/>
    <property type="project" value="UniProtKB-KW"/>
</dbReference>
<dbReference type="OMA" id="IQERWCC"/>
<dbReference type="InterPro" id="IPR037446">
    <property type="entry name" value="His_Pase_VIP1"/>
</dbReference>
<keyword evidence="5 10" id="KW-0547">Nucleotide-binding</keyword>
<dbReference type="KEGG" id="tad:TRIADDRAFT_19973"/>
<dbReference type="FunCoup" id="B3RHZ6">
    <property type="interactions" value="426"/>
</dbReference>
<evidence type="ECO:0000256" key="4">
    <source>
        <dbReference type="ARBA" id="ARBA00022679"/>
    </source>
</evidence>
<dbReference type="InterPro" id="IPR033379">
    <property type="entry name" value="Acid_Pase_AS"/>
</dbReference>
<dbReference type="PROSITE" id="PS00616">
    <property type="entry name" value="HIS_ACID_PHOSPHAT_1"/>
    <property type="match status" value="1"/>
</dbReference>
<keyword evidence="14" id="KW-1185">Reference proteome</keyword>
<evidence type="ECO:0000256" key="9">
    <source>
        <dbReference type="ARBA" id="ARBA00034629"/>
    </source>
</evidence>
<evidence type="ECO:0000256" key="8">
    <source>
        <dbReference type="ARBA" id="ARBA00033696"/>
    </source>
</evidence>
<comment type="catalytic activity">
    <reaction evidence="8">
        <text>5-diphospho-1D-myo-inositol 1,2,3,4,6-pentakisphosphate + ATP + H(+) = 1,5-bis(diphospho)-1D-myo-inositol 2,3,4,6-tetrakisphosphate + ADP</text>
        <dbReference type="Rhea" id="RHEA:10276"/>
        <dbReference type="ChEBI" id="CHEBI:15378"/>
        <dbReference type="ChEBI" id="CHEBI:30616"/>
        <dbReference type="ChEBI" id="CHEBI:58628"/>
        <dbReference type="ChEBI" id="CHEBI:77983"/>
        <dbReference type="ChEBI" id="CHEBI:456216"/>
        <dbReference type="EC" id="2.7.4.24"/>
    </reaction>
    <physiologicalReaction direction="left-to-right" evidence="8">
        <dbReference type="Rhea" id="RHEA:10277"/>
    </physiologicalReaction>
</comment>
<dbReference type="Gene3D" id="3.30.470.20">
    <property type="entry name" value="ATP-grasp fold, B domain"/>
    <property type="match status" value="1"/>
</dbReference>
<comment type="subcellular location">
    <subcellularLocation>
        <location evidence="1 10">Cytoplasm</location>
        <location evidence="1 10">Cytosol</location>
    </subcellularLocation>
</comment>
<dbReference type="PhylomeDB" id="B3RHZ6"/>
<feature type="compositionally biased region" description="Basic and acidic residues" evidence="11">
    <location>
        <begin position="891"/>
        <end position="903"/>
    </location>
</feature>
<dbReference type="Proteomes" id="UP000009022">
    <property type="component" value="Unassembled WGS sequence"/>
</dbReference>
<dbReference type="EC" id="2.7.4.24" evidence="10"/>
<dbReference type="InterPro" id="IPR000560">
    <property type="entry name" value="His_Pase_clade-2"/>
</dbReference>
<organism evidence="13 14">
    <name type="scientific">Trichoplax adhaerens</name>
    <name type="common">Trichoplax reptans</name>
    <dbReference type="NCBI Taxonomy" id="10228"/>
    <lineage>
        <taxon>Eukaryota</taxon>
        <taxon>Metazoa</taxon>
        <taxon>Placozoa</taxon>
        <taxon>Uniplacotomia</taxon>
        <taxon>Trichoplacea</taxon>
        <taxon>Trichoplacidae</taxon>
        <taxon>Trichoplax</taxon>
    </lineage>
</organism>